<feature type="domain" description="Poly(A) polymerase nucleotidyltransferase" evidence="6">
    <location>
        <begin position="100"/>
        <end position="152"/>
    </location>
</feature>
<dbReference type="PANTHER" id="PTHR11073">
    <property type="entry name" value="CALRETICULIN AND CALNEXIN"/>
    <property type="match status" value="1"/>
</dbReference>
<evidence type="ECO:0000256" key="2">
    <source>
        <dbReference type="ARBA" id="ARBA00010983"/>
    </source>
</evidence>
<comment type="caution">
    <text evidence="7">The sequence shown here is derived from an EMBL/GenBank/DDBJ whole genome shotgun (WGS) entry which is preliminary data.</text>
</comment>
<dbReference type="Gene3D" id="2.60.120.200">
    <property type="match status" value="1"/>
</dbReference>
<name>A0A2U1KXD5_ARTAN</name>
<organism evidence="7 8">
    <name type="scientific">Artemisia annua</name>
    <name type="common">Sweet wormwood</name>
    <dbReference type="NCBI Taxonomy" id="35608"/>
    <lineage>
        <taxon>Eukaryota</taxon>
        <taxon>Viridiplantae</taxon>
        <taxon>Streptophyta</taxon>
        <taxon>Embryophyta</taxon>
        <taxon>Tracheophyta</taxon>
        <taxon>Spermatophyta</taxon>
        <taxon>Magnoliopsida</taxon>
        <taxon>eudicotyledons</taxon>
        <taxon>Gunneridae</taxon>
        <taxon>Pentapetalae</taxon>
        <taxon>asterids</taxon>
        <taxon>campanulids</taxon>
        <taxon>Asterales</taxon>
        <taxon>Asteraceae</taxon>
        <taxon>Asteroideae</taxon>
        <taxon>Anthemideae</taxon>
        <taxon>Artemisiinae</taxon>
        <taxon>Artemisia</taxon>
    </lineage>
</organism>
<dbReference type="GO" id="GO:0036503">
    <property type="term" value="P:ERAD pathway"/>
    <property type="evidence" value="ECO:0007669"/>
    <property type="project" value="TreeGrafter"/>
</dbReference>
<sequence length="509" mass="58137">MAWLHWFLLFLELLIFLKLGYKTPSQIRTIVDGLGVLLLDKKQRFIIYMLYIRSNCRLYTPVQYVGIQQVVFKSLHSPLQPSSLLEGVSLFGYRSAKSHMKLIVKTWVKRVSRARGLNEHLLQEANAKIFTFRSYRLGKSVQNRKNEKDDTLIEDTPSIRSGHSAKIWILTAYTESFAVVKVRPRGAKLRLFDVYHHMIYMIFEPNQKIGGIMMDYVLKYIHLGVGFVALRCSYVTFSLSLATTKPKIVVARQLKGKWIKEFEITGHVISAGVRVDGGQLNVQPSVAIIDSSVGLASVVNNGLKVFNHSYQMNKIVLTGNIMFGPDIYGYATKKVHAILTHNWENKLIKKYVPCESDQLSHVYTFIIRPDATFSILIDNVKKQTASLYSDWHLLPAKQIKDPKAKKPEDCDDKEFIADPEEKKPEDYDDIKKKILALDAKKILYILVGLAWLRLQFCAQGDPFTVQHIDNLHSHIKILGDATVLDGSDEFPRYVGVNRYKKANESSNDI</sequence>
<dbReference type="AlphaFoldDB" id="A0A2U1KXD5"/>
<dbReference type="EMBL" id="PKPP01013096">
    <property type="protein sequence ID" value="PWA41411.1"/>
    <property type="molecule type" value="Genomic_DNA"/>
</dbReference>
<dbReference type="Pfam" id="PF20750">
    <property type="entry name" value="PAP_NTPase"/>
    <property type="match status" value="1"/>
</dbReference>
<comment type="function">
    <text evidence="4">Molecular calcium-binding chaperone promoting folding, oligomeric assembly and quality control in the ER via the calreticulin/calnexin cycle. This lectin may interact transiently with almost all of the monoglucosylated glycoproteins that are synthesized in the ER.</text>
</comment>
<dbReference type="OrthoDB" id="1938156at2759"/>
<dbReference type="Proteomes" id="UP000245207">
    <property type="component" value="Unassembled WGS sequence"/>
</dbReference>
<gene>
    <name evidence="7" type="ORF">CTI12_AA554100</name>
</gene>
<evidence type="ECO:0000256" key="1">
    <source>
        <dbReference type="ARBA" id="ARBA00004240"/>
    </source>
</evidence>
<feature type="signal peptide" evidence="5">
    <location>
        <begin position="1"/>
        <end position="22"/>
    </location>
</feature>
<dbReference type="Gene3D" id="3.30.460.10">
    <property type="entry name" value="Beta Polymerase, domain 2"/>
    <property type="match status" value="1"/>
</dbReference>
<dbReference type="InterPro" id="IPR001580">
    <property type="entry name" value="Calret/calnex"/>
</dbReference>
<proteinExistence type="inferred from homology"/>
<comment type="similarity">
    <text evidence="2 5">Belongs to the calreticulin family.</text>
</comment>
<evidence type="ECO:0000256" key="5">
    <source>
        <dbReference type="RuleBase" id="RU362126"/>
    </source>
</evidence>
<evidence type="ECO:0000313" key="8">
    <source>
        <dbReference type="Proteomes" id="UP000245207"/>
    </source>
</evidence>
<feature type="chain" id="PRO_5015375971" evidence="5">
    <location>
        <begin position="23"/>
        <end position="509"/>
    </location>
</feature>
<dbReference type="SUPFAM" id="SSF49899">
    <property type="entry name" value="Concanavalin A-like lectins/glucanases"/>
    <property type="match status" value="1"/>
</dbReference>
<reference evidence="7 8" key="1">
    <citation type="journal article" date="2018" name="Mol. Plant">
        <title>The genome of Artemisia annua provides insight into the evolution of Asteraceae family and artemisinin biosynthesis.</title>
        <authorList>
            <person name="Shen Q."/>
            <person name="Zhang L."/>
            <person name="Liao Z."/>
            <person name="Wang S."/>
            <person name="Yan T."/>
            <person name="Shi P."/>
            <person name="Liu M."/>
            <person name="Fu X."/>
            <person name="Pan Q."/>
            <person name="Wang Y."/>
            <person name="Lv Z."/>
            <person name="Lu X."/>
            <person name="Zhang F."/>
            <person name="Jiang W."/>
            <person name="Ma Y."/>
            <person name="Chen M."/>
            <person name="Hao X."/>
            <person name="Li L."/>
            <person name="Tang Y."/>
            <person name="Lv G."/>
            <person name="Zhou Y."/>
            <person name="Sun X."/>
            <person name="Brodelius P.E."/>
            <person name="Rose J.K.C."/>
            <person name="Tang K."/>
        </authorList>
    </citation>
    <scope>NUCLEOTIDE SEQUENCE [LARGE SCALE GENOMIC DNA]</scope>
    <source>
        <strain evidence="8">cv. Huhao1</strain>
        <tissue evidence="7">Leaf</tissue>
    </source>
</reference>
<evidence type="ECO:0000259" key="6">
    <source>
        <dbReference type="Pfam" id="PF20750"/>
    </source>
</evidence>
<dbReference type="InterPro" id="IPR048840">
    <property type="entry name" value="PolA_pol_NTPase"/>
</dbReference>
<dbReference type="InterPro" id="IPR043519">
    <property type="entry name" value="NT_sf"/>
</dbReference>
<dbReference type="STRING" id="35608.A0A2U1KXD5"/>
<dbReference type="GO" id="GO:0051082">
    <property type="term" value="F:unfolded protein binding"/>
    <property type="evidence" value="ECO:0007669"/>
    <property type="project" value="InterPro"/>
</dbReference>
<comment type="subcellular location">
    <subcellularLocation>
        <location evidence="1">Endoplasmic reticulum</location>
    </subcellularLocation>
</comment>
<protein>
    <submittedName>
        <fullName evidence="7">Calreticulin 1b</fullName>
    </submittedName>
</protein>
<evidence type="ECO:0000256" key="4">
    <source>
        <dbReference type="ARBA" id="ARBA00037091"/>
    </source>
</evidence>
<dbReference type="GO" id="GO:0005509">
    <property type="term" value="F:calcium ion binding"/>
    <property type="evidence" value="ECO:0007669"/>
    <property type="project" value="InterPro"/>
</dbReference>
<dbReference type="InterPro" id="IPR013320">
    <property type="entry name" value="ConA-like_dom_sf"/>
</dbReference>
<keyword evidence="5" id="KW-0143">Chaperone</keyword>
<dbReference type="PANTHER" id="PTHR11073:SF2">
    <property type="entry name" value="CALRETICULIN"/>
    <property type="match status" value="1"/>
</dbReference>
<dbReference type="Pfam" id="PF00262">
    <property type="entry name" value="Calreticulin"/>
    <property type="match status" value="1"/>
</dbReference>
<evidence type="ECO:0000313" key="7">
    <source>
        <dbReference type="EMBL" id="PWA41411.1"/>
    </source>
</evidence>
<dbReference type="GO" id="GO:0006457">
    <property type="term" value="P:protein folding"/>
    <property type="evidence" value="ECO:0007669"/>
    <property type="project" value="InterPro"/>
</dbReference>
<keyword evidence="8" id="KW-1185">Reference proteome</keyword>
<keyword evidence="3 5" id="KW-0256">Endoplasmic reticulum</keyword>
<accession>A0A2U1KXD5</accession>
<keyword evidence="5" id="KW-0732">Signal</keyword>
<evidence type="ECO:0000256" key="3">
    <source>
        <dbReference type="ARBA" id="ARBA00022824"/>
    </source>
</evidence>
<dbReference type="GO" id="GO:0005789">
    <property type="term" value="C:endoplasmic reticulum membrane"/>
    <property type="evidence" value="ECO:0007669"/>
    <property type="project" value="TreeGrafter"/>
</dbReference>